<keyword evidence="5 8" id="KW-1133">Transmembrane helix</keyword>
<evidence type="ECO:0000256" key="4">
    <source>
        <dbReference type="ARBA" id="ARBA00022976"/>
    </source>
</evidence>
<comment type="domain">
    <text evidence="8">The PAL motif is required for normal active site conformation.</text>
</comment>
<evidence type="ECO:0000256" key="3">
    <source>
        <dbReference type="ARBA" id="ARBA00022824"/>
    </source>
</evidence>
<dbReference type="PRINTS" id="PR01072">
    <property type="entry name" value="PRESENILIN"/>
</dbReference>
<feature type="transmembrane region" description="Helical" evidence="8">
    <location>
        <begin position="251"/>
        <end position="272"/>
    </location>
</feature>
<evidence type="ECO:0000256" key="2">
    <source>
        <dbReference type="ARBA" id="ARBA00022692"/>
    </source>
</evidence>
<accession>A0ABR4QRS2</accession>
<keyword evidence="11" id="KW-1185">Reference proteome</keyword>
<dbReference type="PANTHER" id="PTHR10202:SF13">
    <property type="entry name" value="PRESENILIN HOMOLOG"/>
    <property type="match status" value="1"/>
</dbReference>
<dbReference type="InterPro" id="IPR001108">
    <property type="entry name" value="Peptidase_A22A"/>
</dbReference>
<evidence type="ECO:0000313" key="10">
    <source>
        <dbReference type="EMBL" id="KAL5112286.1"/>
    </source>
</evidence>
<keyword evidence="3 8" id="KW-0256">Endoplasmic reticulum</keyword>
<feature type="transmembrane region" description="Helical" evidence="8">
    <location>
        <begin position="86"/>
        <end position="104"/>
    </location>
</feature>
<evidence type="ECO:0000256" key="9">
    <source>
        <dbReference type="SAM" id="MobiDB-lite"/>
    </source>
</evidence>
<feature type="transmembrane region" description="Helical" evidence="8">
    <location>
        <begin position="453"/>
        <end position="477"/>
    </location>
</feature>
<evidence type="ECO:0000256" key="1">
    <source>
        <dbReference type="ARBA" id="ARBA00008604"/>
    </source>
</evidence>
<evidence type="ECO:0000256" key="6">
    <source>
        <dbReference type="ARBA" id="ARBA00023034"/>
    </source>
</evidence>
<feature type="region of interest" description="Disordered" evidence="9">
    <location>
        <begin position="309"/>
        <end position="412"/>
    </location>
</feature>
<sequence>MSELIYRLPYFVKVVVFPSRSEGSSLANTVFESISMSSVGSSTQNQYAHSNGGPGTPGDHQHQIANGSNRLPIDPRLIIRIGAKQIISLFIPVSVCMFLVAFISKTVPYFSTTDVYLIYTPFHTPNADISTQTWQTLANVTIFLGIVVVMTFLLVLLFKFKCYKCLTGWLIATTFLLVFVISFIFFTEILRASMIFFDNITFAVLLWNFGVLGLISIHWRSPLILQQAYLIFNSVQMALIFLKFLPKWTCWVLLGALAIWDLIAVLCPRGPLRMLVEMAQERNRPLFPAMIYSTTTVYIASTQTVALEEHEETHSTHIGPSVKPPEGNAYPGHPSAPHQSPTLAPLLDLGDESGNSNHPNETANDLSYAEGQQPNQREENTNQQEQRSLTPPLTTGATEQGGNSGEHPENANGRLRDLQEDVIGREEHGVKLGLGDFIFYSLLIGRASLDGDILTAMACYVAILMGMCFTIVALGVARKALPALPISIACGIVFYFSTAVVITPFIRHCLLAQGEVGAGLQFGR</sequence>
<feature type="region of interest" description="Disordered" evidence="9">
    <location>
        <begin position="42"/>
        <end position="65"/>
    </location>
</feature>
<comment type="subunit">
    <text evidence="8">Homodimer.</text>
</comment>
<feature type="transmembrane region" description="Helical" evidence="8">
    <location>
        <begin position="192"/>
        <end position="215"/>
    </location>
</feature>
<comment type="subcellular location">
    <subcellularLocation>
        <location evidence="8">Endoplasmic reticulum membrane</location>
        <topology evidence="8">Multi-pass membrane protein</topology>
    </subcellularLocation>
    <subcellularLocation>
        <location evidence="8">Golgi apparatus membrane</location>
        <topology evidence="8">Multi-pass membrane protein</topology>
    </subcellularLocation>
</comment>
<evidence type="ECO:0000313" key="11">
    <source>
        <dbReference type="Proteomes" id="UP001651158"/>
    </source>
</evidence>
<keyword evidence="8" id="KW-0378">Hydrolase</keyword>
<dbReference type="SMART" id="SM00730">
    <property type="entry name" value="PSN"/>
    <property type="match status" value="1"/>
</dbReference>
<keyword evidence="2 8" id="KW-0812">Transmembrane</keyword>
<protein>
    <recommendedName>
        <fullName evidence="8">Presenilin</fullName>
        <ecNumber evidence="8">3.4.23.-</ecNumber>
    </recommendedName>
</protein>
<keyword evidence="6 8" id="KW-0333">Golgi apparatus</keyword>
<dbReference type="PANTHER" id="PTHR10202">
    <property type="entry name" value="PRESENILIN"/>
    <property type="match status" value="1"/>
</dbReference>
<keyword evidence="8" id="KW-0645">Protease</keyword>
<feature type="compositionally biased region" description="Polar residues" evidence="9">
    <location>
        <begin position="353"/>
        <end position="365"/>
    </location>
</feature>
<dbReference type="EMBL" id="JAKROA010000001">
    <property type="protein sequence ID" value="KAL5112286.1"/>
    <property type="molecule type" value="Genomic_DNA"/>
</dbReference>
<organism evidence="10 11">
    <name type="scientific">Taenia crassiceps</name>
    <dbReference type="NCBI Taxonomy" id="6207"/>
    <lineage>
        <taxon>Eukaryota</taxon>
        <taxon>Metazoa</taxon>
        <taxon>Spiralia</taxon>
        <taxon>Lophotrochozoa</taxon>
        <taxon>Platyhelminthes</taxon>
        <taxon>Cestoda</taxon>
        <taxon>Eucestoda</taxon>
        <taxon>Cyclophyllidea</taxon>
        <taxon>Taeniidae</taxon>
        <taxon>Taenia</taxon>
    </lineage>
</organism>
<feature type="compositionally biased region" description="Polar residues" evidence="9">
    <location>
        <begin position="387"/>
        <end position="401"/>
    </location>
</feature>
<dbReference type="Proteomes" id="UP001651158">
    <property type="component" value="Unassembled WGS sequence"/>
</dbReference>
<feature type="transmembrane region" description="Helical" evidence="8">
    <location>
        <begin position="165"/>
        <end position="186"/>
    </location>
</feature>
<dbReference type="Gene3D" id="1.10.472.100">
    <property type="entry name" value="Presenilin"/>
    <property type="match status" value="1"/>
</dbReference>
<evidence type="ECO:0000256" key="7">
    <source>
        <dbReference type="ARBA" id="ARBA00023136"/>
    </source>
</evidence>
<keyword evidence="4 8" id="KW-0914">Notch signaling pathway</keyword>
<reference evidence="10 11" key="1">
    <citation type="journal article" date="2022" name="Front. Cell. Infect. Microbiol.">
        <title>The Genomes of Two Strains of Taenia crassiceps the Animal Model for the Study of Human Cysticercosis.</title>
        <authorList>
            <person name="Bobes R.J."/>
            <person name="Estrada K."/>
            <person name="Rios-Valencia D.G."/>
            <person name="Calderon-Gallegos A."/>
            <person name="de la Torre P."/>
            <person name="Carrero J.C."/>
            <person name="Sanchez-Flores A."/>
            <person name="Laclette J.P."/>
        </authorList>
    </citation>
    <scope>NUCLEOTIDE SEQUENCE [LARGE SCALE GENOMIC DNA]</scope>
    <source>
        <strain evidence="10">WFUcys</strain>
    </source>
</reference>
<comment type="function">
    <text evidence="8">Probable subunit of the gamma-secretase complex, an endoprotease complex that catalyzes the intramembrane cleavage of integral membrane proteins such as Notch receptors.</text>
</comment>
<dbReference type="InterPro" id="IPR006639">
    <property type="entry name" value="Preselin/SPP"/>
</dbReference>
<evidence type="ECO:0000256" key="8">
    <source>
        <dbReference type="RuleBase" id="RU361148"/>
    </source>
</evidence>
<feature type="transmembrane region" description="Helical" evidence="8">
    <location>
        <begin position="137"/>
        <end position="158"/>
    </location>
</feature>
<proteinExistence type="inferred from homology"/>
<feature type="transmembrane region" description="Helical" evidence="8">
    <location>
        <begin position="483"/>
        <end position="506"/>
    </location>
</feature>
<evidence type="ECO:0000256" key="5">
    <source>
        <dbReference type="ARBA" id="ARBA00022989"/>
    </source>
</evidence>
<gene>
    <name evidence="10" type="ORF">TcWFU_006275</name>
</gene>
<name>A0ABR4QRS2_9CEST</name>
<dbReference type="Pfam" id="PF01080">
    <property type="entry name" value="Presenilin"/>
    <property type="match status" value="1"/>
</dbReference>
<dbReference type="EC" id="3.4.23.-" evidence="8"/>
<keyword evidence="7 8" id="KW-0472">Membrane</keyword>
<comment type="caution">
    <text evidence="10">The sequence shown here is derived from an EMBL/GenBank/DDBJ whole genome shotgun (WGS) entry which is preliminary data.</text>
</comment>
<comment type="similarity">
    <text evidence="1 8">Belongs to the peptidase A22A family.</text>
</comment>
<dbReference type="InterPro" id="IPR042524">
    <property type="entry name" value="Presenilin_C"/>
</dbReference>